<dbReference type="AlphaFoldDB" id="A0A7Y6TZC7"/>
<evidence type="ECO:0000256" key="3">
    <source>
        <dbReference type="SAM" id="MobiDB-lite"/>
    </source>
</evidence>
<organism evidence="4 5">
    <name type="scientific">Piscinibacter koreensis</name>
    <dbReference type="NCBI Taxonomy" id="2742824"/>
    <lineage>
        <taxon>Bacteria</taxon>
        <taxon>Pseudomonadati</taxon>
        <taxon>Pseudomonadota</taxon>
        <taxon>Betaproteobacteria</taxon>
        <taxon>Burkholderiales</taxon>
        <taxon>Sphaerotilaceae</taxon>
        <taxon>Piscinibacter</taxon>
    </lineage>
</organism>
<evidence type="ECO:0000313" key="5">
    <source>
        <dbReference type="Proteomes" id="UP000529637"/>
    </source>
</evidence>
<sequence>MLGCTLASAVWSAADPQADPRLREVVYDPSAVITVPVKRGVVTLVVLDADEAITEVGAGLGGDCAKPESAWCVAAQAGGRSLFVKPKSTASAPNNLAVVTDRRTHAFRFVVLAEGDPKPPVYRLVVKAPPTRTATSARPSADSELLKALAAIPPSPQPATPQQVIGERLRAKAQVLNTRYSIAEGTASEDIVPTLVFDDGRFTYFRFPGNREVPAVFHVRGDGSETLVNARMEDDLLVVDRVSRRLMLRAGSSVIGVWNDDFDIDGVPPAGATTVPGVQRTLKADRQTAGPAPKPGDSAAEPPPERRHDE</sequence>
<protein>
    <submittedName>
        <fullName evidence="4">TrbG/VirB9 family P-type conjugative transfer protein</fullName>
    </submittedName>
</protein>
<dbReference type="InterPro" id="IPR010258">
    <property type="entry name" value="Conjugal_tfr_TrbG/VirB9/CagX"/>
</dbReference>
<accession>A0A7Y6TZC7</accession>
<comment type="caution">
    <text evidence="4">The sequence shown here is derived from an EMBL/GenBank/DDBJ whole genome shotgun (WGS) entry which is preliminary data.</text>
</comment>
<comment type="similarity">
    <text evidence="1">Belongs to the TrbG/VirB9 family.</text>
</comment>
<keyword evidence="5" id="KW-1185">Reference proteome</keyword>
<dbReference type="Gene3D" id="2.60.40.2500">
    <property type="match status" value="1"/>
</dbReference>
<dbReference type="Proteomes" id="UP000529637">
    <property type="component" value="Unassembled WGS sequence"/>
</dbReference>
<evidence type="ECO:0000313" key="4">
    <source>
        <dbReference type="EMBL" id="NUZ08976.1"/>
    </source>
</evidence>
<name>A0A7Y6TZC7_9BURK</name>
<reference evidence="4 5" key="1">
    <citation type="submission" date="2020-06" db="EMBL/GenBank/DDBJ databases">
        <title>Schlegella sp. ID0723 isolated from air conditioner.</title>
        <authorList>
            <person name="Kim D.Y."/>
            <person name="Kim D.-U."/>
        </authorList>
    </citation>
    <scope>NUCLEOTIDE SEQUENCE [LARGE SCALE GENOMIC DNA]</scope>
    <source>
        <strain evidence="4 5">ID0723</strain>
    </source>
</reference>
<dbReference type="InterPro" id="IPR038161">
    <property type="entry name" value="VirB9/CagX/TrbG_C_sf"/>
</dbReference>
<evidence type="ECO:0000256" key="2">
    <source>
        <dbReference type="ARBA" id="ARBA00022729"/>
    </source>
</evidence>
<feature type="region of interest" description="Disordered" evidence="3">
    <location>
        <begin position="272"/>
        <end position="310"/>
    </location>
</feature>
<evidence type="ECO:0000256" key="1">
    <source>
        <dbReference type="ARBA" id="ARBA00006135"/>
    </source>
</evidence>
<dbReference type="EMBL" id="JABWMJ010000022">
    <property type="protein sequence ID" value="NUZ08976.1"/>
    <property type="molecule type" value="Genomic_DNA"/>
</dbReference>
<dbReference type="InterPro" id="IPR033645">
    <property type="entry name" value="VirB9/CagX/TrbG_C"/>
</dbReference>
<dbReference type="CDD" id="cd06911">
    <property type="entry name" value="VirB9_CagX_TrbG"/>
    <property type="match status" value="1"/>
</dbReference>
<proteinExistence type="inferred from homology"/>
<gene>
    <name evidence="4" type="ORF">HQN59_24860</name>
</gene>
<keyword evidence="2" id="KW-0732">Signal</keyword>
<dbReference type="Pfam" id="PF03524">
    <property type="entry name" value="CagX"/>
    <property type="match status" value="1"/>
</dbReference>